<evidence type="ECO:0000256" key="9">
    <source>
        <dbReference type="ARBA" id="ARBA00023124"/>
    </source>
</evidence>
<feature type="domain" description="CRESS-DNA virus Rep endonuclease" evidence="11">
    <location>
        <begin position="3"/>
        <end position="101"/>
    </location>
</feature>
<dbReference type="AlphaFoldDB" id="A0A6G9W1R2"/>
<keyword evidence="8" id="KW-0378">Hydrolase</keyword>
<keyword evidence="5" id="KW-0479">Metal-binding</keyword>
<keyword evidence="10" id="KW-0238">DNA-binding</keyword>
<dbReference type="PROSITE" id="PS52020">
    <property type="entry name" value="CRESS_DNA_REP"/>
    <property type="match status" value="1"/>
</dbReference>
<dbReference type="GO" id="GO:0003677">
    <property type="term" value="F:DNA binding"/>
    <property type="evidence" value="ECO:0007669"/>
    <property type="project" value="UniProtKB-KW"/>
</dbReference>
<evidence type="ECO:0000256" key="5">
    <source>
        <dbReference type="ARBA" id="ARBA00022723"/>
    </source>
</evidence>
<keyword evidence="2" id="KW-0548">Nucleotidyltransferase</keyword>
<evidence type="ECO:0000313" key="12">
    <source>
        <dbReference type="EMBL" id="QIR82188.1"/>
    </source>
</evidence>
<name>A0A6G9W1R2_9ZZZZ</name>
<dbReference type="EMBL" id="MN379580">
    <property type="protein sequence ID" value="QIR82188.1"/>
    <property type="molecule type" value="Genomic_DNA"/>
</dbReference>
<evidence type="ECO:0000256" key="8">
    <source>
        <dbReference type="ARBA" id="ARBA00022801"/>
    </source>
</evidence>
<evidence type="ECO:0000256" key="10">
    <source>
        <dbReference type="ARBA" id="ARBA00023125"/>
    </source>
</evidence>
<evidence type="ECO:0000256" key="3">
    <source>
        <dbReference type="ARBA" id="ARBA00022705"/>
    </source>
</evidence>
<evidence type="ECO:0000256" key="2">
    <source>
        <dbReference type="ARBA" id="ARBA00022695"/>
    </source>
</evidence>
<keyword evidence="1" id="KW-0808">Transferase</keyword>
<dbReference type="GO" id="GO:0016779">
    <property type="term" value="F:nucleotidyltransferase activity"/>
    <property type="evidence" value="ECO:0007669"/>
    <property type="project" value="UniProtKB-KW"/>
</dbReference>
<organism evidence="12">
    <name type="scientific">unidentified</name>
    <dbReference type="NCBI Taxonomy" id="32644"/>
    <lineage>
        <taxon>unclassified sequences</taxon>
    </lineage>
</organism>
<dbReference type="GO" id="GO:0004519">
    <property type="term" value="F:endonuclease activity"/>
    <property type="evidence" value="ECO:0007669"/>
    <property type="project" value="UniProtKB-KW"/>
</dbReference>
<reference evidence="12" key="1">
    <citation type="submission" date="2019-08" db="EMBL/GenBank/DDBJ databases">
        <title>Identification of single stranded DNA viruses in chicken tracheal swab swabs.</title>
        <authorList>
            <person name="Chrzastek K."/>
            <person name="Kapczynski D."/>
            <person name="Kulkarni A."/>
            <person name="Chappell L."/>
            <person name="Schmidlin K."/>
            <person name="Varsani A."/>
        </authorList>
    </citation>
    <scope>NUCLEOTIDE SEQUENCE</scope>
    <source>
        <strain evidence="12">Mg8_1799</strain>
    </source>
</reference>
<accession>A0A6G9W1R2</accession>
<dbReference type="GO" id="GO:0046872">
    <property type="term" value="F:metal ion binding"/>
    <property type="evidence" value="ECO:0007669"/>
    <property type="project" value="UniProtKB-KW"/>
</dbReference>
<dbReference type="GO" id="GO:0000166">
    <property type="term" value="F:nucleotide binding"/>
    <property type="evidence" value="ECO:0007669"/>
    <property type="project" value="UniProtKB-KW"/>
</dbReference>
<evidence type="ECO:0000256" key="4">
    <source>
        <dbReference type="ARBA" id="ARBA00022722"/>
    </source>
</evidence>
<sequence>MAECRTACFCFTLNNYTAEDVGRLVALPSPYVCLFGKETAPSTGTPHLQGMLWREDDARFKRSTAEHVLGGRAFLTPCRDFDASMGYCVKEGDFYSNRLSPSELESARRLVAAASDLSTCNYWLGSALQHIEHPDDFLSDLSTHYHSHVHCAHCPKH</sequence>
<keyword evidence="7" id="KW-0255">Endonuclease</keyword>
<evidence type="ECO:0000256" key="1">
    <source>
        <dbReference type="ARBA" id="ARBA00022679"/>
    </source>
</evidence>
<keyword evidence="4" id="KW-0540">Nuclease</keyword>
<keyword evidence="9" id="KW-0190">Covalent protein-DNA linkage</keyword>
<dbReference type="GO" id="GO:0006260">
    <property type="term" value="P:DNA replication"/>
    <property type="evidence" value="ECO:0007669"/>
    <property type="project" value="UniProtKB-KW"/>
</dbReference>
<keyword evidence="6" id="KW-0547">Nucleotide-binding</keyword>
<protein>
    <submittedName>
        <fullName evidence="12">Replication associated protein</fullName>
    </submittedName>
</protein>
<evidence type="ECO:0000256" key="6">
    <source>
        <dbReference type="ARBA" id="ARBA00022741"/>
    </source>
</evidence>
<keyword evidence="3" id="KW-0235">DNA replication</keyword>
<proteinExistence type="predicted"/>
<dbReference type="GO" id="GO:0016787">
    <property type="term" value="F:hydrolase activity"/>
    <property type="evidence" value="ECO:0007669"/>
    <property type="project" value="UniProtKB-KW"/>
</dbReference>
<evidence type="ECO:0000256" key="7">
    <source>
        <dbReference type="ARBA" id="ARBA00022759"/>
    </source>
</evidence>
<dbReference type="Gene3D" id="3.40.1310.20">
    <property type="match status" value="1"/>
</dbReference>
<evidence type="ECO:0000259" key="11">
    <source>
        <dbReference type="PROSITE" id="PS52020"/>
    </source>
</evidence>
<dbReference type="InterPro" id="IPR049912">
    <property type="entry name" value="CRESS_DNA_REP"/>
</dbReference>